<dbReference type="SUPFAM" id="SSF50249">
    <property type="entry name" value="Nucleic acid-binding proteins"/>
    <property type="match status" value="1"/>
</dbReference>
<proteinExistence type="inferred from homology"/>
<dbReference type="Proteomes" id="UP000610846">
    <property type="component" value="Unassembled WGS sequence"/>
</dbReference>
<dbReference type="InterPro" id="IPR030391">
    <property type="entry name" value="MeTrfase_TrmA_CS"/>
</dbReference>
<feature type="binding site" evidence="4">
    <location>
        <position position="384"/>
    </location>
    <ligand>
        <name>S-adenosyl-L-methionine</name>
        <dbReference type="ChEBI" id="CHEBI:59789"/>
    </ligand>
</feature>
<evidence type="ECO:0000256" key="4">
    <source>
        <dbReference type="PROSITE-ProRule" id="PRU01024"/>
    </source>
</evidence>
<gene>
    <name evidence="7" type="ORF">IF651_02710</name>
</gene>
<dbReference type="GO" id="GO:0070475">
    <property type="term" value="P:rRNA base methylation"/>
    <property type="evidence" value="ECO:0007669"/>
    <property type="project" value="TreeGrafter"/>
</dbReference>
<reference evidence="7" key="1">
    <citation type="journal article" date="2018" name="Curr. Microbiol.">
        <title>Cellulosimicrobium arenosum sp. nov., Isolated from Marine Sediment Sand.</title>
        <authorList>
            <person name="Oh M."/>
            <person name="Kim J.H."/>
            <person name="Yoon J.H."/>
            <person name="Schumann P."/>
            <person name="Kim W."/>
        </authorList>
    </citation>
    <scope>NUCLEOTIDE SEQUENCE</scope>
    <source>
        <strain evidence="7">KCTC 49039</strain>
    </source>
</reference>
<dbReference type="Pfam" id="PF01938">
    <property type="entry name" value="TRAM"/>
    <property type="match status" value="1"/>
</dbReference>
<organism evidence="7 8">
    <name type="scientific">Cellulosimicrobium arenosum</name>
    <dbReference type="NCBI Taxonomy" id="2708133"/>
    <lineage>
        <taxon>Bacteria</taxon>
        <taxon>Bacillati</taxon>
        <taxon>Actinomycetota</taxon>
        <taxon>Actinomycetes</taxon>
        <taxon>Micrococcales</taxon>
        <taxon>Promicromonosporaceae</taxon>
        <taxon>Cellulosimicrobium</taxon>
    </lineage>
</organism>
<evidence type="ECO:0000256" key="5">
    <source>
        <dbReference type="SAM" id="MobiDB-lite"/>
    </source>
</evidence>
<keyword evidence="1 4" id="KW-0489">Methyltransferase</keyword>
<comment type="caution">
    <text evidence="7">The sequence shown here is derived from an EMBL/GenBank/DDBJ whole genome shotgun (WGS) entry which is preliminary data.</text>
</comment>
<sequence>MPSSPSGPVVPPDPSPDTTPGTLPVSEPDPTSNPQVEVEVGAVAHGGHCVARSDGRVVFVRHALPGERVVARVTDGGEGAKFWRADAVEILDASADRVPSAWPAAGPGGVGGGELAHVALAAQRRWKRDVLVEQLRRLAHLDVGPEGQVQGDVEALPGDDDRGGLAYRTRIDLVADDAGRAGMYRYRTHDVVPLDAMPLATAEVAELADREKVWTRRWRPGTRLELVAPSGSAPLLLVDGEPWRGGSVDRRSNARRSVVELVAVDGFEHSFRVSADGFWQVHRAAPATLVRAVLAGAGALDGARVLDLYSGAGLFTVPLAHAVGTSGSVVAVEGDARAVKDARRNVHGLEQVVLRHGPVDRVLSAGREESLTAAERGVDVVVLDPPRTGAGRAVVDGIAALAPQRVVYVACDPAALARDVAYLAGHGYGLRGVRGLDLFPHTHHVEAVAVLER</sequence>
<dbReference type="SUPFAM" id="SSF53335">
    <property type="entry name" value="S-adenosyl-L-methionine-dependent methyltransferases"/>
    <property type="match status" value="1"/>
</dbReference>
<keyword evidence="3 4" id="KW-0949">S-adenosyl-L-methionine</keyword>
<dbReference type="InterPro" id="IPR012340">
    <property type="entry name" value="NA-bd_OB-fold"/>
</dbReference>
<dbReference type="PANTHER" id="PTHR11061:SF30">
    <property type="entry name" value="TRNA (URACIL(54)-C(5))-METHYLTRANSFERASE"/>
    <property type="match status" value="1"/>
</dbReference>
<dbReference type="CDD" id="cd02440">
    <property type="entry name" value="AdoMet_MTases"/>
    <property type="match status" value="1"/>
</dbReference>
<evidence type="ECO:0000259" key="6">
    <source>
        <dbReference type="PROSITE" id="PS50926"/>
    </source>
</evidence>
<protein>
    <submittedName>
        <fullName evidence="7">Class I SAM-dependent RNA methyltransferase</fullName>
    </submittedName>
</protein>
<feature type="active site" description="Nucleophile" evidence="4">
    <location>
        <position position="411"/>
    </location>
</feature>
<evidence type="ECO:0000256" key="1">
    <source>
        <dbReference type="ARBA" id="ARBA00022603"/>
    </source>
</evidence>
<dbReference type="Gene3D" id="2.40.50.1070">
    <property type="match status" value="1"/>
</dbReference>
<feature type="binding site" evidence="4">
    <location>
        <position position="309"/>
    </location>
    <ligand>
        <name>S-adenosyl-L-methionine</name>
        <dbReference type="ChEBI" id="CHEBI:59789"/>
    </ligand>
</feature>
<evidence type="ECO:0000313" key="7">
    <source>
        <dbReference type="EMBL" id="MBD8077967.1"/>
    </source>
</evidence>
<evidence type="ECO:0000313" key="8">
    <source>
        <dbReference type="Proteomes" id="UP000610846"/>
    </source>
</evidence>
<evidence type="ECO:0000256" key="2">
    <source>
        <dbReference type="ARBA" id="ARBA00022679"/>
    </source>
</evidence>
<accession>A0A927G7N1</accession>
<dbReference type="PROSITE" id="PS51687">
    <property type="entry name" value="SAM_MT_RNA_M5U"/>
    <property type="match status" value="1"/>
</dbReference>
<dbReference type="InterPro" id="IPR010280">
    <property type="entry name" value="U5_MeTrfase_fam"/>
</dbReference>
<feature type="binding site" evidence="4">
    <location>
        <position position="280"/>
    </location>
    <ligand>
        <name>S-adenosyl-L-methionine</name>
        <dbReference type="ChEBI" id="CHEBI:59789"/>
    </ligand>
</feature>
<dbReference type="PANTHER" id="PTHR11061">
    <property type="entry name" value="RNA M5U METHYLTRANSFERASE"/>
    <property type="match status" value="1"/>
</dbReference>
<dbReference type="Gene3D" id="3.40.50.150">
    <property type="entry name" value="Vaccinia Virus protein VP39"/>
    <property type="match status" value="1"/>
</dbReference>
<feature type="region of interest" description="Disordered" evidence="5">
    <location>
        <begin position="1"/>
        <end position="33"/>
    </location>
</feature>
<comment type="similarity">
    <text evidence="4">Belongs to the class I-like SAM-binding methyltransferase superfamily. RNA M5U methyltransferase family.</text>
</comment>
<dbReference type="InterPro" id="IPR002792">
    <property type="entry name" value="TRAM_dom"/>
</dbReference>
<dbReference type="Gene3D" id="2.40.50.140">
    <property type="entry name" value="Nucleic acid-binding proteins"/>
    <property type="match status" value="1"/>
</dbReference>
<dbReference type="EMBL" id="JACYHB010000001">
    <property type="protein sequence ID" value="MBD8077967.1"/>
    <property type="molecule type" value="Genomic_DNA"/>
</dbReference>
<keyword evidence="8" id="KW-1185">Reference proteome</keyword>
<evidence type="ECO:0000256" key="3">
    <source>
        <dbReference type="ARBA" id="ARBA00022691"/>
    </source>
</evidence>
<dbReference type="Pfam" id="PF05958">
    <property type="entry name" value="tRNA_U5-meth_tr"/>
    <property type="match status" value="1"/>
</dbReference>
<reference evidence="7" key="2">
    <citation type="submission" date="2020-09" db="EMBL/GenBank/DDBJ databases">
        <authorList>
            <person name="Yu Y."/>
        </authorList>
    </citation>
    <scope>NUCLEOTIDE SEQUENCE</scope>
    <source>
        <strain evidence="7">KCTC 49039</strain>
    </source>
</reference>
<keyword evidence="2 4" id="KW-0808">Transferase</keyword>
<name>A0A927G7N1_9MICO</name>
<dbReference type="PROSITE" id="PS01231">
    <property type="entry name" value="TRMA_2"/>
    <property type="match status" value="1"/>
</dbReference>
<feature type="domain" description="TRAM" evidence="6">
    <location>
        <begin position="29"/>
        <end position="89"/>
    </location>
</feature>
<dbReference type="InterPro" id="IPR029063">
    <property type="entry name" value="SAM-dependent_MTases_sf"/>
</dbReference>
<dbReference type="GO" id="GO:0070041">
    <property type="term" value="F:rRNA (uridine-C5-)-methyltransferase activity"/>
    <property type="evidence" value="ECO:0007669"/>
    <property type="project" value="TreeGrafter"/>
</dbReference>
<feature type="binding site" evidence="4">
    <location>
        <position position="333"/>
    </location>
    <ligand>
        <name>S-adenosyl-L-methionine</name>
        <dbReference type="ChEBI" id="CHEBI:59789"/>
    </ligand>
</feature>
<feature type="compositionally biased region" description="Pro residues" evidence="5">
    <location>
        <begin position="8"/>
        <end position="17"/>
    </location>
</feature>
<dbReference type="PROSITE" id="PS50926">
    <property type="entry name" value="TRAM"/>
    <property type="match status" value="1"/>
</dbReference>
<dbReference type="AlphaFoldDB" id="A0A927G7N1"/>